<gene>
    <name evidence="2" type="ORF">BpHYR1_036572</name>
</gene>
<keyword evidence="3" id="KW-1185">Reference proteome</keyword>
<comment type="caution">
    <text evidence="2">The sequence shown here is derived from an EMBL/GenBank/DDBJ whole genome shotgun (WGS) entry which is preliminary data.</text>
</comment>
<proteinExistence type="predicted"/>
<evidence type="ECO:0000313" key="2">
    <source>
        <dbReference type="EMBL" id="RNA03576.1"/>
    </source>
</evidence>
<sequence length="61" mass="7113">MIKRACYMMDIENEDLGSMAEKGSEILTSMRMKVKVKSNMLIGQILFIFNLYITVFKKQKC</sequence>
<dbReference type="AlphaFoldDB" id="A0A3M7PWN6"/>
<keyword evidence="1" id="KW-0812">Transmembrane</keyword>
<keyword evidence="1" id="KW-0472">Membrane</keyword>
<name>A0A3M7PWN6_BRAPC</name>
<organism evidence="2 3">
    <name type="scientific">Brachionus plicatilis</name>
    <name type="common">Marine rotifer</name>
    <name type="synonym">Brachionus muelleri</name>
    <dbReference type="NCBI Taxonomy" id="10195"/>
    <lineage>
        <taxon>Eukaryota</taxon>
        <taxon>Metazoa</taxon>
        <taxon>Spiralia</taxon>
        <taxon>Gnathifera</taxon>
        <taxon>Rotifera</taxon>
        <taxon>Eurotatoria</taxon>
        <taxon>Monogononta</taxon>
        <taxon>Pseudotrocha</taxon>
        <taxon>Ploima</taxon>
        <taxon>Brachionidae</taxon>
        <taxon>Brachionus</taxon>
    </lineage>
</organism>
<dbReference type="Proteomes" id="UP000276133">
    <property type="component" value="Unassembled WGS sequence"/>
</dbReference>
<keyword evidence="1" id="KW-1133">Transmembrane helix</keyword>
<dbReference type="EMBL" id="REGN01008442">
    <property type="protein sequence ID" value="RNA03576.1"/>
    <property type="molecule type" value="Genomic_DNA"/>
</dbReference>
<reference evidence="2 3" key="1">
    <citation type="journal article" date="2018" name="Sci. Rep.">
        <title>Genomic signatures of local adaptation to the degree of environmental predictability in rotifers.</title>
        <authorList>
            <person name="Franch-Gras L."/>
            <person name="Hahn C."/>
            <person name="Garcia-Roger E.M."/>
            <person name="Carmona M.J."/>
            <person name="Serra M."/>
            <person name="Gomez A."/>
        </authorList>
    </citation>
    <scope>NUCLEOTIDE SEQUENCE [LARGE SCALE GENOMIC DNA]</scope>
    <source>
        <strain evidence="2">HYR1</strain>
    </source>
</reference>
<evidence type="ECO:0000313" key="3">
    <source>
        <dbReference type="Proteomes" id="UP000276133"/>
    </source>
</evidence>
<evidence type="ECO:0000256" key="1">
    <source>
        <dbReference type="SAM" id="Phobius"/>
    </source>
</evidence>
<accession>A0A3M7PWN6</accession>
<protein>
    <submittedName>
        <fullName evidence="2">Uncharacterized protein</fullName>
    </submittedName>
</protein>
<feature type="transmembrane region" description="Helical" evidence="1">
    <location>
        <begin position="39"/>
        <end position="56"/>
    </location>
</feature>